<feature type="binding site" evidence="13">
    <location>
        <position position="791"/>
    </location>
    <ligand>
        <name>ATP</name>
        <dbReference type="ChEBI" id="CHEBI:30616"/>
    </ligand>
</feature>
<reference evidence="19 20" key="1">
    <citation type="journal article" date="2020" name="Nat. Food">
        <title>A phased Vanilla planifolia genome enables genetic improvement of flavour and production.</title>
        <authorList>
            <person name="Hasing T."/>
            <person name="Tang H."/>
            <person name="Brym M."/>
            <person name="Khazi F."/>
            <person name="Huang T."/>
            <person name="Chambers A.H."/>
        </authorList>
    </citation>
    <scope>NUCLEOTIDE SEQUENCE [LARGE SCALE GENOMIC DNA]</scope>
    <source>
        <tissue evidence="19">Leaf</tissue>
    </source>
</reference>
<keyword evidence="10 15" id="KW-0472">Membrane</keyword>
<dbReference type="InterPro" id="IPR036412">
    <property type="entry name" value="HAD-like_sf"/>
</dbReference>
<evidence type="ECO:0000256" key="5">
    <source>
        <dbReference type="ARBA" id="ARBA00022741"/>
    </source>
</evidence>
<feature type="binding site" evidence="13">
    <location>
        <position position="790"/>
    </location>
    <ligand>
        <name>ATP</name>
        <dbReference type="ChEBI" id="CHEBI:30616"/>
    </ligand>
</feature>
<dbReference type="SFLD" id="SFLDF00027">
    <property type="entry name" value="p-type_atpase"/>
    <property type="match status" value="1"/>
</dbReference>
<evidence type="ECO:0000256" key="14">
    <source>
        <dbReference type="PIRSR" id="PIRSR606539-3"/>
    </source>
</evidence>
<feature type="transmembrane region" description="Helical" evidence="15">
    <location>
        <begin position="431"/>
        <end position="456"/>
    </location>
</feature>
<comment type="subcellular location">
    <subcellularLocation>
        <location evidence="1 15">Membrane</location>
        <topology evidence="1 15">Multi-pass membrane protein</topology>
    </subcellularLocation>
</comment>
<feature type="binding site" evidence="13">
    <location>
        <position position="908"/>
    </location>
    <ligand>
        <name>ATP</name>
        <dbReference type="ChEBI" id="CHEBI:30616"/>
    </ligand>
</feature>
<evidence type="ECO:0000256" key="2">
    <source>
        <dbReference type="ARBA" id="ARBA00008109"/>
    </source>
</evidence>
<dbReference type="GO" id="GO:0005886">
    <property type="term" value="C:plasma membrane"/>
    <property type="evidence" value="ECO:0007669"/>
    <property type="project" value="TreeGrafter"/>
</dbReference>
<dbReference type="SFLD" id="SFLDG00002">
    <property type="entry name" value="C1.7:_P-type_atpase_like"/>
    <property type="match status" value="1"/>
</dbReference>
<comment type="cofactor">
    <cofactor evidence="14">
        <name>Mg(2+)</name>
        <dbReference type="ChEBI" id="CHEBI:18420"/>
    </cofactor>
</comment>
<dbReference type="InterPro" id="IPR032631">
    <property type="entry name" value="P-type_ATPase_N"/>
</dbReference>
<dbReference type="Gene3D" id="3.40.1110.10">
    <property type="entry name" value="Calcium-transporting ATPase, cytoplasmic domain N"/>
    <property type="match status" value="1"/>
</dbReference>
<feature type="binding site" evidence="14">
    <location>
        <position position="504"/>
    </location>
    <ligand>
        <name>Mg(2+)</name>
        <dbReference type="ChEBI" id="CHEBI:18420"/>
    </ligand>
</feature>
<feature type="binding site" evidence="13">
    <location>
        <position position="885"/>
    </location>
    <ligand>
        <name>ATP</name>
        <dbReference type="ChEBI" id="CHEBI:30616"/>
    </ligand>
</feature>
<evidence type="ECO:0000256" key="12">
    <source>
        <dbReference type="PIRSR" id="PIRSR606539-1"/>
    </source>
</evidence>
<feature type="binding site" evidence="13">
    <location>
        <position position="504"/>
    </location>
    <ligand>
        <name>ATP</name>
        <dbReference type="ChEBI" id="CHEBI:30616"/>
    </ligand>
</feature>
<keyword evidence="4 14" id="KW-0479">Metal-binding</keyword>
<dbReference type="Pfam" id="PF16209">
    <property type="entry name" value="PhoLip_ATPase_N"/>
    <property type="match status" value="1"/>
</dbReference>
<protein>
    <recommendedName>
        <fullName evidence="15">Phospholipid-transporting ATPase</fullName>
        <ecNumber evidence="15">7.6.2.1</ecNumber>
    </recommendedName>
</protein>
<dbReference type="PROSITE" id="PS00154">
    <property type="entry name" value="ATPASE_E1_E2"/>
    <property type="match status" value="1"/>
</dbReference>
<dbReference type="InterPro" id="IPR006539">
    <property type="entry name" value="P-type_ATPase_IV"/>
</dbReference>
<evidence type="ECO:0000313" key="20">
    <source>
        <dbReference type="Proteomes" id="UP000636800"/>
    </source>
</evidence>
<feature type="binding site" evidence="14">
    <location>
        <position position="909"/>
    </location>
    <ligand>
        <name>Mg(2+)</name>
        <dbReference type="ChEBI" id="CHEBI:18420"/>
    </ligand>
</feature>
<keyword evidence="9 15" id="KW-1133">Transmembrane helix</keyword>
<feature type="binding site" evidence="13">
    <location>
        <position position="909"/>
    </location>
    <ligand>
        <name>ATP</name>
        <dbReference type="ChEBI" id="CHEBI:30616"/>
    </ligand>
</feature>
<feature type="binding site" evidence="14">
    <location>
        <position position="506"/>
    </location>
    <ligand>
        <name>Mg(2+)</name>
        <dbReference type="ChEBI" id="CHEBI:18420"/>
    </ligand>
</feature>
<feature type="binding site" evidence="14">
    <location>
        <position position="905"/>
    </location>
    <ligand>
        <name>Mg(2+)</name>
        <dbReference type="ChEBI" id="CHEBI:18420"/>
    </ligand>
</feature>
<dbReference type="InterPro" id="IPR044492">
    <property type="entry name" value="P_typ_ATPase_HD_dom"/>
</dbReference>
<evidence type="ECO:0000256" key="13">
    <source>
        <dbReference type="PIRSR" id="PIRSR606539-2"/>
    </source>
</evidence>
<feature type="binding site" evidence="13">
    <location>
        <position position="710"/>
    </location>
    <ligand>
        <name>ATP</name>
        <dbReference type="ChEBI" id="CHEBI:30616"/>
    </ligand>
</feature>
<dbReference type="SUPFAM" id="SSF81653">
    <property type="entry name" value="Calcium ATPase, transduction domain A"/>
    <property type="match status" value="1"/>
</dbReference>
<feature type="binding site" evidence="13">
    <location>
        <position position="675"/>
    </location>
    <ligand>
        <name>ATP</name>
        <dbReference type="ChEBI" id="CHEBI:30616"/>
    </ligand>
</feature>
<dbReference type="CDD" id="cd02073">
    <property type="entry name" value="P-type_ATPase_APLT_Dnf-like"/>
    <property type="match status" value="1"/>
</dbReference>
<dbReference type="InterPro" id="IPR023214">
    <property type="entry name" value="HAD_sf"/>
</dbReference>
<proteinExistence type="inferred from homology"/>
<dbReference type="Gene3D" id="3.40.50.1000">
    <property type="entry name" value="HAD superfamily/HAD-like"/>
    <property type="match status" value="1"/>
</dbReference>
<feature type="transmembrane region" description="Helical" evidence="15">
    <location>
        <begin position="175"/>
        <end position="193"/>
    </location>
</feature>
<gene>
    <name evidence="19" type="ORF">HPP92_028190</name>
</gene>
<dbReference type="InterPro" id="IPR008250">
    <property type="entry name" value="ATPase_P-typ_transduc_dom_A_sf"/>
</dbReference>
<feature type="binding site" evidence="13">
    <location>
        <position position="505"/>
    </location>
    <ligand>
        <name>ATP</name>
        <dbReference type="ChEBI" id="CHEBI:30616"/>
    </ligand>
</feature>
<name>A0A835U6C3_VANPL</name>
<evidence type="ECO:0000256" key="8">
    <source>
        <dbReference type="ARBA" id="ARBA00022967"/>
    </source>
</evidence>
<keyword evidence="8 15" id="KW-1278">Translocase</keyword>
<evidence type="ECO:0000256" key="4">
    <source>
        <dbReference type="ARBA" id="ARBA00022723"/>
    </source>
</evidence>
<evidence type="ECO:0000259" key="18">
    <source>
        <dbReference type="Pfam" id="PF16212"/>
    </source>
</evidence>
<comment type="caution">
    <text evidence="19">The sequence shown here is derived from an EMBL/GenBank/DDBJ whole genome shotgun (WGS) entry which is preliminary data.</text>
</comment>
<dbReference type="OrthoDB" id="3900342at2759"/>
<dbReference type="InterPro" id="IPR023299">
    <property type="entry name" value="ATPase_P-typ_cyto_dom_N"/>
</dbReference>
<feature type="domain" description="P-type ATPase C-terminal" evidence="18">
    <location>
        <begin position="931"/>
        <end position="1088"/>
    </location>
</feature>
<evidence type="ECO:0000256" key="16">
    <source>
        <dbReference type="SAM" id="MobiDB-lite"/>
    </source>
</evidence>
<dbReference type="InterPro" id="IPR023298">
    <property type="entry name" value="ATPase_P-typ_TM_dom_sf"/>
</dbReference>
<feature type="transmembrane region" description="Helical" evidence="15">
    <location>
        <begin position="379"/>
        <end position="401"/>
    </location>
</feature>
<dbReference type="InterPro" id="IPR018303">
    <property type="entry name" value="ATPase_P-typ_P_site"/>
</dbReference>
<evidence type="ECO:0000256" key="9">
    <source>
        <dbReference type="ARBA" id="ARBA00022989"/>
    </source>
</evidence>
<comment type="similarity">
    <text evidence="2 15">Belongs to the cation transport ATPase (P-type) (TC 3.A.3) family. Type IV subfamily.</text>
</comment>
<dbReference type="PRINTS" id="PR00119">
    <property type="entry name" value="CATATPASE"/>
</dbReference>
<dbReference type="SFLD" id="SFLDS00003">
    <property type="entry name" value="Haloacid_Dehalogenase"/>
    <property type="match status" value="1"/>
</dbReference>
<dbReference type="GO" id="GO:0016887">
    <property type="term" value="F:ATP hydrolysis activity"/>
    <property type="evidence" value="ECO:0007669"/>
    <property type="project" value="InterPro"/>
</dbReference>
<dbReference type="NCBIfam" id="TIGR01494">
    <property type="entry name" value="ATPase_P-type"/>
    <property type="match status" value="2"/>
</dbReference>
<dbReference type="GO" id="GO:0045332">
    <property type="term" value="P:phospholipid translocation"/>
    <property type="evidence" value="ECO:0007669"/>
    <property type="project" value="TreeGrafter"/>
</dbReference>
<feature type="transmembrane region" description="Helical" evidence="15">
    <location>
        <begin position="998"/>
        <end position="1015"/>
    </location>
</feature>
<dbReference type="NCBIfam" id="TIGR01652">
    <property type="entry name" value="ATPase-Plipid"/>
    <property type="match status" value="1"/>
</dbReference>
<dbReference type="FunFam" id="2.70.150.10:FF:000054">
    <property type="entry name" value="Phospholipid-transporting ATPase"/>
    <property type="match status" value="1"/>
</dbReference>
<dbReference type="InterPro" id="IPR001757">
    <property type="entry name" value="P_typ_ATPase"/>
</dbReference>
<dbReference type="SUPFAM" id="SSF56784">
    <property type="entry name" value="HAD-like"/>
    <property type="match status" value="1"/>
</dbReference>
<dbReference type="EC" id="7.6.2.1" evidence="15"/>
<dbReference type="GO" id="GO:0140326">
    <property type="term" value="F:ATPase-coupled intramembrane lipid transporter activity"/>
    <property type="evidence" value="ECO:0007669"/>
    <property type="project" value="UniProtKB-EC"/>
</dbReference>
<comment type="catalytic activity">
    <reaction evidence="11 15">
        <text>ATP + H2O + phospholipidSide 1 = ADP + phosphate + phospholipidSide 2.</text>
        <dbReference type="EC" id="7.6.2.1"/>
    </reaction>
</comment>
<keyword evidence="3 15" id="KW-0812">Transmembrane</keyword>
<dbReference type="EMBL" id="JADCNL010000427">
    <property type="protein sequence ID" value="KAG0447776.1"/>
    <property type="molecule type" value="Genomic_DNA"/>
</dbReference>
<dbReference type="Proteomes" id="UP000636800">
    <property type="component" value="Unassembled WGS sequence"/>
</dbReference>
<dbReference type="GO" id="GO:0005524">
    <property type="term" value="F:ATP binding"/>
    <property type="evidence" value="ECO:0007669"/>
    <property type="project" value="UniProtKB-UniRule"/>
</dbReference>
<dbReference type="FunFam" id="3.40.50.1000:FF:000221">
    <property type="entry name" value="Phospholipid-transporting ATPase"/>
    <property type="match status" value="1"/>
</dbReference>
<accession>A0A835U6C3</accession>
<dbReference type="GO" id="GO:0000287">
    <property type="term" value="F:magnesium ion binding"/>
    <property type="evidence" value="ECO:0007669"/>
    <property type="project" value="UniProtKB-UniRule"/>
</dbReference>
<feature type="active site" description="4-aspartylphosphate intermediate" evidence="12">
    <location>
        <position position="504"/>
    </location>
</feature>
<keyword evidence="5 13" id="KW-0547">Nucleotide-binding</keyword>
<keyword evidence="7 14" id="KW-0460">Magnesium</keyword>
<dbReference type="AlphaFoldDB" id="A0A835U6C3"/>
<evidence type="ECO:0000256" key="10">
    <source>
        <dbReference type="ARBA" id="ARBA00023136"/>
    </source>
</evidence>
<dbReference type="PANTHER" id="PTHR24092">
    <property type="entry name" value="PROBABLE PHOSPHOLIPID-TRANSPORTING ATPASE"/>
    <property type="match status" value="1"/>
</dbReference>
<feature type="binding site" evidence="13">
    <location>
        <position position="879"/>
    </location>
    <ligand>
        <name>ATP</name>
        <dbReference type="ChEBI" id="CHEBI:30616"/>
    </ligand>
</feature>
<dbReference type="SUPFAM" id="SSF81665">
    <property type="entry name" value="Calcium ATPase, transmembrane domain M"/>
    <property type="match status" value="1"/>
</dbReference>
<dbReference type="Pfam" id="PF16212">
    <property type="entry name" value="PhoLip_ATPase_C"/>
    <property type="match status" value="1"/>
</dbReference>
<feature type="transmembrane region" description="Helical" evidence="15">
    <location>
        <begin position="967"/>
        <end position="986"/>
    </location>
</feature>
<organism evidence="19 20">
    <name type="scientific">Vanilla planifolia</name>
    <name type="common">Vanilla</name>
    <dbReference type="NCBI Taxonomy" id="51239"/>
    <lineage>
        <taxon>Eukaryota</taxon>
        <taxon>Viridiplantae</taxon>
        <taxon>Streptophyta</taxon>
        <taxon>Embryophyta</taxon>
        <taxon>Tracheophyta</taxon>
        <taxon>Spermatophyta</taxon>
        <taxon>Magnoliopsida</taxon>
        <taxon>Liliopsida</taxon>
        <taxon>Asparagales</taxon>
        <taxon>Orchidaceae</taxon>
        <taxon>Vanilloideae</taxon>
        <taxon>Vanilleae</taxon>
        <taxon>Vanilla</taxon>
    </lineage>
</organism>
<evidence type="ECO:0000256" key="1">
    <source>
        <dbReference type="ARBA" id="ARBA00004141"/>
    </source>
</evidence>
<sequence length="1127" mass="125082">MAAERPLLLLPANTPQSYDFSPNDAAAAVNGGAATSSSTASLSLKSATFAGKLSHDDKRHTKPSISTFSSFTVSSTTTKQRQTTPPTRSYSPRRLESGHFAASQKDINEAQSRMVYVNDPDRSNIDGHPNNSISTAKYSLLTFLPKNLFEQFHRIAYIYFLVLVCINQIPQLGVFSPAASILPLALVLSVTAVKDAYEDYRRHLSDRLENSRPATVFSPAAASFVSKPWKAIRVGDVVKVHTNEAVPCDLVLLSTSDPTGVAYLQTINLDGESNLKTRYAKQETLSVSPENLNSTIVIRCENPNRNIYSFHANLTGNDRHRGVSLGPSNIVLRGCELKNTTWVVGVAVYTGRETKVMLNSSVVPSKRSRLETQMNRETLILAVALLAICSTVTALAGAWLFRHRDQLNDLPYYRKRDFSGEKIGKYDYYGIVWEIVFTFFMAVILFQVLIPIALYISMELVRLGQAFFMIQDKNMFDKETGKRFQCRSLNINEDLGQIKYVFSDKTGTLTENKMEFHSVSIAGEDYSATATIDDSISVMEKGDKWKPKLRVRTDTKLVGLLRESKRSEKREFAREFFLALASCNTIVPIVTESKEAAGVKFIDYQGESPDEQALVYAAAAYGFVLVERTSGHIVVDVFGEKQRFDILGLHEFDSDRKRMSVIVRLPDKTLKLFVKGADSSMLGILKKTANADVIRATEMHLQSYSSTGLRTLVIGARELNRKQLEEWHSSYEKASTALLGRGSLLKALANHIENDVRILGASGIEDKLQQGVPEAIESLRQAGIKVWILTGDKQETAVSIGYSSRLLTPEMTRITINGSSKESCKKTLEESALALGSKARSTRHALVIDGKSLLYILETELEEELFQVATTCHVVLCCRVAPLQKAGIVALIKKRTDDMTLAIGDGANDVSMIQMADVGIGISGKEGRQAVMASDFAMGQFRFLVPLLLVHGHWNYQRMAYMILYNFYRNSVFVFVLLWYVLYTAFSLTSAVTEWSSALYSVIYTALPTIVVGILDKDLSRRTLVKYPQLYGAGQREEGYNLKLFILTMLDSFWQSLVIFFVPCLAYRHSTVDGSSIGDLWTLAVVVMGHIPRDGNMGVLVLLSCNPCCGYGSKVQGQGFGRVLPAK</sequence>
<evidence type="ECO:0000256" key="3">
    <source>
        <dbReference type="ARBA" id="ARBA00022692"/>
    </source>
</evidence>
<feature type="domain" description="P-type ATPase N-terminal" evidence="17">
    <location>
        <begin position="115"/>
        <end position="181"/>
    </location>
</feature>
<dbReference type="Gene3D" id="2.70.150.10">
    <property type="entry name" value="Calcium-transporting ATPase, cytoplasmic transduction domain A"/>
    <property type="match status" value="1"/>
</dbReference>
<feature type="binding site" evidence="13">
    <location>
        <position position="611"/>
    </location>
    <ligand>
        <name>ATP</name>
        <dbReference type="ChEBI" id="CHEBI:30616"/>
    </ligand>
</feature>
<evidence type="ECO:0000313" key="19">
    <source>
        <dbReference type="EMBL" id="KAG0447776.1"/>
    </source>
</evidence>
<keyword evidence="6 13" id="KW-0067">ATP-binding</keyword>
<feature type="compositionally biased region" description="Low complexity" evidence="16">
    <location>
        <begin position="71"/>
        <end position="88"/>
    </location>
</feature>
<evidence type="ECO:0000256" key="6">
    <source>
        <dbReference type="ARBA" id="ARBA00022840"/>
    </source>
</evidence>
<dbReference type="InterPro" id="IPR032630">
    <property type="entry name" value="P_typ_ATPase_c"/>
</dbReference>
<evidence type="ECO:0000259" key="17">
    <source>
        <dbReference type="Pfam" id="PF16209"/>
    </source>
</evidence>
<feature type="region of interest" description="Disordered" evidence="16">
    <location>
        <begin position="71"/>
        <end position="93"/>
    </location>
</feature>
<dbReference type="PANTHER" id="PTHR24092:SF91">
    <property type="entry name" value="PHOSPHOLIPID-TRANSPORTING ATPASE 1"/>
    <property type="match status" value="1"/>
</dbReference>
<evidence type="ECO:0000256" key="15">
    <source>
        <dbReference type="RuleBase" id="RU362033"/>
    </source>
</evidence>
<feature type="binding site" evidence="13">
    <location>
        <position position="792"/>
    </location>
    <ligand>
        <name>ATP</name>
        <dbReference type="ChEBI" id="CHEBI:30616"/>
    </ligand>
</feature>
<keyword evidence="20" id="KW-1185">Reference proteome</keyword>
<evidence type="ECO:0000256" key="11">
    <source>
        <dbReference type="ARBA" id="ARBA00034036"/>
    </source>
</evidence>
<dbReference type="Pfam" id="PF13246">
    <property type="entry name" value="Cation_ATPase"/>
    <property type="match status" value="1"/>
</dbReference>
<comment type="caution">
    <text evidence="15">Lacks conserved residue(s) required for the propagation of feature annotation.</text>
</comment>
<feature type="binding site" evidence="13">
    <location>
        <position position="652"/>
    </location>
    <ligand>
        <name>ATP</name>
        <dbReference type="ChEBI" id="CHEBI:30616"/>
    </ligand>
</feature>
<dbReference type="FunFam" id="3.40.1110.10:FF:000025">
    <property type="entry name" value="Phospholipid-transporting ATPase"/>
    <property type="match status" value="1"/>
</dbReference>
<feature type="binding site" evidence="13">
    <location>
        <position position="506"/>
    </location>
    <ligand>
        <name>ATP</name>
        <dbReference type="ChEBI" id="CHEBI:30616"/>
    </ligand>
</feature>
<evidence type="ECO:0000256" key="7">
    <source>
        <dbReference type="ARBA" id="ARBA00022842"/>
    </source>
</evidence>
<dbReference type="SUPFAM" id="SSF81660">
    <property type="entry name" value="Metal cation-transporting ATPase, ATP-binding domain N"/>
    <property type="match status" value="1"/>
</dbReference>